<dbReference type="EMBL" id="UZAF01017339">
    <property type="protein sequence ID" value="VDO40604.1"/>
    <property type="molecule type" value="Genomic_DNA"/>
</dbReference>
<dbReference type="PANTHER" id="PTHR11063:SF8">
    <property type="entry name" value="DELTA-1-PYRROLINE-5-CARBOXYLATE SYNTHASE"/>
    <property type="match status" value="1"/>
</dbReference>
<evidence type="ECO:0000313" key="2">
    <source>
        <dbReference type="Proteomes" id="UP000268014"/>
    </source>
</evidence>
<sequence length="68" mass="7792">MAYGNFLILKGGKEAKESNRMLHSVVQEALGTHGYEMRDAVTLVRSRDDVAELLQLKVRLFEWRLTTV</sequence>
<protein>
    <submittedName>
        <fullName evidence="3">DYW_deaminase domain-containing protein</fullName>
    </submittedName>
</protein>
<accession>A0A0N4WI46</accession>
<keyword evidence="2" id="KW-1185">Reference proteome</keyword>
<dbReference type="OrthoDB" id="1934954at2759"/>
<dbReference type="WBParaSite" id="HPLM_0001060601-mRNA-1">
    <property type="protein sequence ID" value="HPLM_0001060601-mRNA-1"/>
    <property type="gene ID" value="HPLM_0001060601"/>
</dbReference>
<dbReference type="Proteomes" id="UP000268014">
    <property type="component" value="Unassembled WGS sequence"/>
</dbReference>
<organism evidence="3">
    <name type="scientific">Haemonchus placei</name>
    <name type="common">Barber's pole worm</name>
    <dbReference type="NCBI Taxonomy" id="6290"/>
    <lineage>
        <taxon>Eukaryota</taxon>
        <taxon>Metazoa</taxon>
        <taxon>Ecdysozoa</taxon>
        <taxon>Nematoda</taxon>
        <taxon>Chromadorea</taxon>
        <taxon>Rhabditida</taxon>
        <taxon>Rhabditina</taxon>
        <taxon>Rhabditomorpha</taxon>
        <taxon>Strongyloidea</taxon>
        <taxon>Trichostrongylidae</taxon>
        <taxon>Haemonchus</taxon>
    </lineage>
</organism>
<evidence type="ECO:0000313" key="1">
    <source>
        <dbReference type="EMBL" id="VDO40604.1"/>
    </source>
</evidence>
<proteinExistence type="predicted"/>
<dbReference type="InterPro" id="IPR016162">
    <property type="entry name" value="Ald_DH_N"/>
</dbReference>
<dbReference type="STRING" id="6290.A0A0N4WI46"/>
<dbReference type="PANTHER" id="PTHR11063">
    <property type="entry name" value="GLUTAMATE SEMIALDEHYDE DEHYDROGENASE"/>
    <property type="match status" value="1"/>
</dbReference>
<reference evidence="1 2" key="2">
    <citation type="submission" date="2018-11" db="EMBL/GenBank/DDBJ databases">
        <authorList>
            <consortium name="Pathogen Informatics"/>
        </authorList>
    </citation>
    <scope>NUCLEOTIDE SEQUENCE [LARGE SCALE GENOMIC DNA]</scope>
    <source>
        <strain evidence="1 2">MHpl1</strain>
    </source>
</reference>
<dbReference type="AlphaFoldDB" id="A0A0N4WI46"/>
<gene>
    <name evidence="1" type="ORF">HPLM_LOCUS10598</name>
</gene>
<dbReference type="Gene3D" id="3.40.605.10">
    <property type="entry name" value="Aldehyde Dehydrogenase, Chain A, domain 1"/>
    <property type="match status" value="1"/>
</dbReference>
<dbReference type="GO" id="GO:0004350">
    <property type="term" value="F:glutamate-5-semialdehyde dehydrogenase activity"/>
    <property type="evidence" value="ECO:0007669"/>
    <property type="project" value="TreeGrafter"/>
</dbReference>
<dbReference type="GO" id="GO:0005739">
    <property type="term" value="C:mitochondrion"/>
    <property type="evidence" value="ECO:0007669"/>
    <property type="project" value="TreeGrafter"/>
</dbReference>
<name>A0A0N4WI46_HAEPC</name>
<evidence type="ECO:0000313" key="3">
    <source>
        <dbReference type="WBParaSite" id="HPLM_0001060601-mRNA-1"/>
    </source>
</evidence>
<reference evidence="3" key="1">
    <citation type="submission" date="2017-02" db="UniProtKB">
        <authorList>
            <consortium name="WormBaseParasite"/>
        </authorList>
    </citation>
    <scope>IDENTIFICATION</scope>
</reference>